<organism evidence="2 3">
    <name type="scientific">Thalassotalea euphylliae</name>
    <dbReference type="NCBI Taxonomy" id="1655234"/>
    <lineage>
        <taxon>Bacteria</taxon>
        <taxon>Pseudomonadati</taxon>
        <taxon>Pseudomonadota</taxon>
        <taxon>Gammaproteobacteria</taxon>
        <taxon>Alteromonadales</taxon>
        <taxon>Colwelliaceae</taxon>
        <taxon>Thalassotalea</taxon>
    </lineage>
</organism>
<evidence type="ECO:0000256" key="1">
    <source>
        <dbReference type="SAM" id="MobiDB-lite"/>
    </source>
</evidence>
<gene>
    <name evidence="2" type="ORF">DXX93_19940</name>
</gene>
<evidence type="ECO:0000313" key="3">
    <source>
        <dbReference type="Proteomes" id="UP000256478"/>
    </source>
</evidence>
<dbReference type="RefSeq" id="WP_116009643.1">
    <property type="nucleotide sequence ID" value="NZ_QUOU01000001.1"/>
</dbReference>
<evidence type="ECO:0000313" key="2">
    <source>
        <dbReference type="EMBL" id="REL28612.1"/>
    </source>
</evidence>
<accession>A0A3E0TXI9</accession>
<dbReference type="Proteomes" id="UP000256478">
    <property type="component" value="Unassembled WGS sequence"/>
</dbReference>
<dbReference type="EMBL" id="QUOU01000001">
    <property type="protein sequence ID" value="REL28612.1"/>
    <property type="molecule type" value="Genomic_DNA"/>
</dbReference>
<sequence>MFFAFIVIAIFVAVSVYFYFRSERLVQDLVKQKRDTTLTRKNHKQLLDTVASIANKQQEFFTFRYNKAVEAAEQKSPSILSDLKRMSPLVNNYAAVFNACAVAKDQLKPNAQTHFESHKPGSYKDFLTFISGREKHVARMWASNSLTGFMSVMESLLNEQQQALAKIKPVKKEPTSDNDDIEFQKFS</sequence>
<name>A0A3E0TXI9_9GAMM</name>
<comment type="caution">
    <text evidence="2">The sequence shown here is derived from an EMBL/GenBank/DDBJ whole genome shotgun (WGS) entry which is preliminary data.</text>
</comment>
<protein>
    <recommendedName>
        <fullName evidence="4">LemA family protein</fullName>
    </recommendedName>
</protein>
<reference evidence="2 3" key="1">
    <citation type="submission" date="2018-08" db="EMBL/GenBank/DDBJ databases">
        <title>Thalassotalea euphylliae genome.</title>
        <authorList>
            <person name="Summers S."/>
            <person name="Rice S.A."/>
            <person name="Freckelton M.L."/>
            <person name="Nedved B.T."/>
            <person name="Hadfield M.G."/>
        </authorList>
    </citation>
    <scope>NUCLEOTIDE SEQUENCE [LARGE SCALE GENOMIC DNA]</scope>
    <source>
        <strain evidence="2 3">H1</strain>
    </source>
</reference>
<evidence type="ECO:0008006" key="4">
    <source>
        <dbReference type="Google" id="ProtNLM"/>
    </source>
</evidence>
<feature type="region of interest" description="Disordered" evidence="1">
    <location>
        <begin position="168"/>
        <end position="187"/>
    </location>
</feature>
<dbReference type="AlphaFoldDB" id="A0A3E0TXI9"/>
<proteinExistence type="predicted"/>
<dbReference type="OrthoDB" id="6227545at2"/>